<dbReference type="EMBL" id="CP099837">
    <property type="protein sequence ID" value="USY17222.1"/>
    <property type="molecule type" value="Genomic_DNA"/>
</dbReference>
<evidence type="ECO:0000256" key="1">
    <source>
        <dbReference type="SAM" id="Phobius"/>
    </source>
</evidence>
<feature type="transmembrane region" description="Helical" evidence="1">
    <location>
        <begin position="34"/>
        <end position="53"/>
    </location>
</feature>
<organism evidence="2 3">
    <name type="scientific">Nocardiopsis exhalans</name>
    <dbReference type="NCBI Taxonomy" id="163604"/>
    <lineage>
        <taxon>Bacteria</taxon>
        <taxon>Bacillati</taxon>
        <taxon>Actinomycetota</taxon>
        <taxon>Actinomycetes</taxon>
        <taxon>Streptosporangiales</taxon>
        <taxon>Nocardiopsidaceae</taxon>
        <taxon>Nocardiopsis</taxon>
    </lineage>
</organism>
<accession>A0ABY5CZB8</accession>
<gene>
    <name evidence="2" type="ORF">NE857_17870</name>
</gene>
<evidence type="ECO:0000313" key="3">
    <source>
        <dbReference type="Proteomes" id="UP001055940"/>
    </source>
</evidence>
<protein>
    <submittedName>
        <fullName evidence="2">Uncharacterized protein</fullName>
    </submittedName>
</protein>
<keyword evidence="3" id="KW-1185">Reference proteome</keyword>
<sequence length="54" mass="6053">MHPDDQAELERRIRIIESPGYHDPAHADLPVFDLALIAVAVTAVSTLMLWWGLT</sequence>
<dbReference type="RefSeq" id="WP_254416802.1">
    <property type="nucleotide sequence ID" value="NZ_BAAAJB010000053.1"/>
</dbReference>
<keyword evidence="1" id="KW-0812">Transmembrane</keyword>
<keyword evidence="1" id="KW-0472">Membrane</keyword>
<reference evidence="2" key="1">
    <citation type="submission" date="2022-06" db="EMBL/GenBank/DDBJ databases">
        <authorList>
            <person name="Ping M."/>
        </authorList>
    </citation>
    <scope>NUCLEOTIDE SEQUENCE</scope>
    <source>
        <strain evidence="2">JCM11759T</strain>
    </source>
</reference>
<name>A0ABY5CZB8_9ACTN</name>
<proteinExistence type="predicted"/>
<keyword evidence="1" id="KW-1133">Transmembrane helix</keyword>
<evidence type="ECO:0000313" key="2">
    <source>
        <dbReference type="EMBL" id="USY17222.1"/>
    </source>
</evidence>
<dbReference type="Proteomes" id="UP001055940">
    <property type="component" value="Chromosome"/>
</dbReference>